<reference evidence="10" key="1">
    <citation type="journal article" date="2019" name="Int. J. Syst. Evol. Microbiol.">
        <title>The Global Catalogue of Microorganisms (GCM) 10K type strain sequencing project: providing services to taxonomists for standard genome sequencing and annotation.</title>
        <authorList>
            <consortium name="The Broad Institute Genomics Platform"/>
            <consortium name="The Broad Institute Genome Sequencing Center for Infectious Disease"/>
            <person name="Wu L."/>
            <person name="Ma J."/>
        </authorList>
    </citation>
    <scope>NUCLEOTIDE SEQUENCE [LARGE SCALE GENOMIC DNA]</scope>
    <source>
        <strain evidence="10">NBRC 108894</strain>
    </source>
</reference>
<dbReference type="Gene3D" id="3.40.50.300">
    <property type="entry name" value="P-loop containing nucleotide triphosphate hydrolases"/>
    <property type="match status" value="1"/>
</dbReference>
<protein>
    <recommendedName>
        <fullName evidence="11">DEAD/DEAH box helicase</fullName>
    </recommendedName>
</protein>
<keyword evidence="4" id="KW-0067">ATP-binding</keyword>
<proteinExistence type="predicted"/>
<dbReference type="InterPro" id="IPR027417">
    <property type="entry name" value="P-loop_NTPase"/>
</dbReference>
<dbReference type="Pfam" id="PF00270">
    <property type="entry name" value="DEAD"/>
    <property type="match status" value="1"/>
</dbReference>
<dbReference type="SUPFAM" id="SSF52540">
    <property type="entry name" value="P-loop containing nucleoside triphosphate hydrolases"/>
    <property type="match status" value="1"/>
</dbReference>
<evidence type="ECO:0000256" key="6">
    <source>
        <dbReference type="SAM" id="MobiDB-lite"/>
    </source>
</evidence>
<dbReference type="EMBL" id="BSVB01000001">
    <property type="protein sequence ID" value="GMA96314.1"/>
    <property type="molecule type" value="Genomic_DNA"/>
</dbReference>
<dbReference type="InterPro" id="IPR014014">
    <property type="entry name" value="RNA_helicase_DEAD_Q_motif"/>
</dbReference>
<evidence type="ECO:0008006" key="11">
    <source>
        <dbReference type="Google" id="ProtNLM"/>
    </source>
</evidence>
<evidence type="ECO:0000256" key="5">
    <source>
        <dbReference type="PROSITE-ProRule" id="PRU00552"/>
    </source>
</evidence>
<feature type="domain" description="DEAD-box RNA helicase Q" evidence="8">
    <location>
        <begin position="1"/>
        <end position="29"/>
    </location>
</feature>
<keyword evidence="10" id="KW-1185">Reference proteome</keyword>
<evidence type="ECO:0000256" key="2">
    <source>
        <dbReference type="ARBA" id="ARBA00022801"/>
    </source>
</evidence>
<evidence type="ECO:0000259" key="7">
    <source>
        <dbReference type="PROSITE" id="PS51192"/>
    </source>
</evidence>
<keyword evidence="3" id="KW-0347">Helicase</keyword>
<keyword evidence="1" id="KW-0547">Nucleotide-binding</keyword>
<evidence type="ECO:0000313" key="10">
    <source>
        <dbReference type="Proteomes" id="UP001157034"/>
    </source>
</evidence>
<name>A0ABQ6K7E2_9MICO</name>
<dbReference type="InterPro" id="IPR044742">
    <property type="entry name" value="DEAD/DEAH_RhlB"/>
</dbReference>
<dbReference type="InterPro" id="IPR050079">
    <property type="entry name" value="DEAD_box_RNA_helicase"/>
</dbReference>
<gene>
    <name evidence="9" type="ORF">GCM10025881_31380</name>
</gene>
<sequence length="196" mass="20707">MTFSDLNIDQDMVDALAAKGIIEPFPIQSQTIPLGLSGQDIIGQAKTGTGKTFGFGLPIIQRLGPDPEPGVKVLVVVPTRELCVQVAEDLELATSNRPTKVTAIYGGKAYEGQIEELKAGAQIVVGTPGACSTSPASGCSRSRTSARWCSTRPTRCSTWASCRMSRSSSRRRPRPGTPCCSRPRCPARSSPSPAAS</sequence>
<feature type="region of interest" description="Disordered" evidence="6">
    <location>
        <begin position="167"/>
        <end position="196"/>
    </location>
</feature>
<dbReference type="Proteomes" id="UP001157034">
    <property type="component" value="Unassembled WGS sequence"/>
</dbReference>
<evidence type="ECO:0000256" key="3">
    <source>
        <dbReference type="ARBA" id="ARBA00022806"/>
    </source>
</evidence>
<dbReference type="InterPro" id="IPR014001">
    <property type="entry name" value="Helicase_ATP-bd"/>
</dbReference>
<comment type="caution">
    <text evidence="9">The sequence shown here is derived from an EMBL/GenBank/DDBJ whole genome shotgun (WGS) entry which is preliminary data.</text>
</comment>
<organism evidence="9 10">
    <name type="scientific">Pseudolysinimonas kribbensis</name>
    <dbReference type="NCBI Taxonomy" id="433641"/>
    <lineage>
        <taxon>Bacteria</taxon>
        <taxon>Bacillati</taxon>
        <taxon>Actinomycetota</taxon>
        <taxon>Actinomycetes</taxon>
        <taxon>Micrococcales</taxon>
        <taxon>Microbacteriaceae</taxon>
        <taxon>Pseudolysinimonas</taxon>
    </lineage>
</organism>
<dbReference type="PANTHER" id="PTHR47959:SF1">
    <property type="entry name" value="ATP-DEPENDENT RNA HELICASE DBPA"/>
    <property type="match status" value="1"/>
</dbReference>
<dbReference type="InterPro" id="IPR011545">
    <property type="entry name" value="DEAD/DEAH_box_helicase_dom"/>
</dbReference>
<feature type="compositionally biased region" description="Low complexity" evidence="6">
    <location>
        <begin position="177"/>
        <end position="196"/>
    </location>
</feature>
<evidence type="ECO:0000256" key="4">
    <source>
        <dbReference type="ARBA" id="ARBA00022840"/>
    </source>
</evidence>
<evidence type="ECO:0000256" key="1">
    <source>
        <dbReference type="ARBA" id="ARBA00022741"/>
    </source>
</evidence>
<dbReference type="PANTHER" id="PTHR47959">
    <property type="entry name" value="ATP-DEPENDENT RNA HELICASE RHLE-RELATED"/>
    <property type="match status" value="1"/>
</dbReference>
<dbReference type="SMART" id="SM00487">
    <property type="entry name" value="DEXDc"/>
    <property type="match status" value="1"/>
</dbReference>
<dbReference type="CDD" id="cd00268">
    <property type="entry name" value="DEADc"/>
    <property type="match status" value="1"/>
</dbReference>
<dbReference type="PROSITE" id="PS51195">
    <property type="entry name" value="Q_MOTIF"/>
    <property type="match status" value="1"/>
</dbReference>
<feature type="domain" description="Helicase ATP-binding" evidence="7">
    <location>
        <begin position="32"/>
        <end position="129"/>
    </location>
</feature>
<evidence type="ECO:0000313" key="9">
    <source>
        <dbReference type="EMBL" id="GMA96314.1"/>
    </source>
</evidence>
<feature type="short sequence motif" description="Q motif" evidence="5">
    <location>
        <begin position="1"/>
        <end position="29"/>
    </location>
</feature>
<accession>A0ABQ6K7E2</accession>
<evidence type="ECO:0000259" key="8">
    <source>
        <dbReference type="PROSITE" id="PS51195"/>
    </source>
</evidence>
<dbReference type="PROSITE" id="PS51192">
    <property type="entry name" value="HELICASE_ATP_BIND_1"/>
    <property type="match status" value="1"/>
</dbReference>
<keyword evidence="2" id="KW-0378">Hydrolase</keyword>